<dbReference type="InterPro" id="IPR018060">
    <property type="entry name" value="HTH_AraC"/>
</dbReference>
<evidence type="ECO:0000256" key="3">
    <source>
        <dbReference type="ARBA" id="ARBA00023163"/>
    </source>
</evidence>
<keyword evidence="1" id="KW-0805">Transcription regulation</keyword>
<dbReference type="PANTHER" id="PTHR47894:SF1">
    <property type="entry name" value="HTH-TYPE TRANSCRIPTIONAL REGULATOR VQSM"/>
    <property type="match status" value="1"/>
</dbReference>
<dbReference type="EMBL" id="BSOW01000016">
    <property type="protein sequence ID" value="GLR87970.1"/>
    <property type="molecule type" value="Genomic_DNA"/>
</dbReference>
<dbReference type="PROSITE" id="PS01124">
    <property type="entry name" value="HTH_ARAC_FAMILY_2"/>
    <property type="match status" value="1"/>
</dbReference>
<comment type="caution">
    <text evidence="5">The sequence shown here is derived from an EMBL/GenBank/DDBJ whole genome shotgun (WGS) entry which is preliminary data.</text>
</comment>
<dbReference type="InterPro" id="IPR009057">
    <property type="entry name" value="Homeodomain-like_sf"/>
</dbReference>
<accession>A0ABQ6B4Z8</accession>
<evidence type="ECO:0000256" key="2">
    <source>
        <dbReference type="ARBA" id="ARBA00023125"/>
    </source>
</evidence>
<sequence>MSKRTTAAVWVRSIAEMLAAEGLDVASLFAAAGIDPQELEGPSARLATEKISHLWELAVERSKNPALSLAQHHLARPAAFDVVGYTMMSCADLRGAFERLNRYLLILSDALTMSMTEENDCCRIDFVLFGGSRPIPRQRIEFIFVTVIGFCRWIARSDVNPRAIALTYPPPADISPYHAAFRCPVSFNAERNSVVLARKDMDLALPTFNPQLAELHERYAGEYLRHFDHALTSFRVRESIVRRLPDGEPRRDEVAVELCMSERTLQRRLEEEATSFVQLLDDTRRELADQYLGRLHLSLGQAAYLLGFADQSSFFRACRRWFKASPGEYRNRLLHGVPAT</sequence>
<keyword evidence="3" id="KW-0804">Transcription</keyword>
<keyword evidence="2" id="KW-0238">DNA-binding</keyword>
<evidence type="ECO:0000313" key="5">
    <source>
        <dbReference type="EMBL" id="GLR87970.1"/>
    </source>
</evidence>
<name>A0ABQ6B4Z8_9BRAD</name>
<keyword evidence="6" id="KW-1185">Reference proteome</keyword>
<evidence type="ECO:0000256" key="1">
    <source>
        <dbReference type="ARBA" id="ARBA00023015"/>
    </source>
</evidence>
<dbReference type="RefSeq" id="WP_284269102.1">
    <property type="nucleotide sequence ID" value="NZ_BSOW01000016.1"/>
</dbReference>
<proteinExistence type="predicted"/>
<reference evidence="6" key="1">
    <citation type="journal article" date="2019" name="Int. J. Syst. Evol. Microbiol.">
        <title>The Global Catalogue of Microorganisms (GCM) 10K type strain sequencing project: providing services to taxonomists for standard genome sequencing and annotation.</title>
        <authorList>
            <consortium name="The Broad Institute Genomics Platform"/>
            <consortium name="The Broad Institute Genome Sequencing Center for Infectious Disease"/>
            <person name="Wu L."/>
            <person name="Ma J."/>
        </authorList>
    </citation>
    <scope>NUCLEOTIDE SEQUENCE [LARGE SCALE GENOMIC DNA]</scope>
    <source>
        <strain evidence="6">NBRC 102520</strain>
    </source>
</reference>
<organism evidence="5 6">
    <name type="scientific">Bradyrhizobium iriomotense</name>
    <dbReference type="NCBI Taxonomy" id="441950"/>
    <lineage>
        <taxon>Bacteria</taxon>
        <taxon>Pseudomonadati</taxon>
        <taxon>Pseudomonadota</taxon>
        <taxon>Alphaproteobacteria</taxon>
        <taxon>Hyphomicrobiales</taxon>
        <taxon>Nitrobacteraceae</taxon>
        <taxon>Bradyrhizobium</taxon>
    </lineage>
</organism>
<dbReference type="PANTHER" id="PTHR47894">
    <property type="entry name" value="HTH-TYPE TRANSCRIPTIONAL REGULATOR GADX"/>
    <property type="match status" value="1"/>
</dbReference>
<dbReference type="SUPFAM" id="SSF46689">
    <property type="entry name" value="Homeodomain-like"/>
    <property type="match status" value="1"/>
</dbReference>
<dbReference type="Proteomes" id="UP001156905">
    <property type="component" value="Unassembled WGS sequence"/>
</dbReference>
<gene>
    <name evidence="5" type="ORF">GCM10007857_46820</name>
</gene>
<dbReference type="Pfam" id="PF12833">
    <property type="entry name" value="HTH_18"/>
    <property type="match status" value="1"/>
</dbReference>
<evidence type="ECO:0000313" key="6">
    <source>
        <dbReference type="Proteomes" id="UP001156905"/>
    </source>
</evidence>
<dbReference type="Gene3D" id="1.10.10.60">
    <property type="entry name" value="Homeodomain-like"/>
    <property type="match status" value="1"/>
</dbReference>
<evidence type="ECO:0000259" key="4">
    <source>
        <dbReference type="PROSITE" id="PS01124"/>
    </source>
</evidence>
<feature type="domain" description="HTH araC/xylS-type" evidence="4">
    <location>
        <begin position="234"/>
        <end position="332"/>
    </location>
</feature>
<dbReference type="Pfam" id="PF12625">
    <property type="entry name" value="Arabinose_bd"/>
    <property type="match status" value="1"/>
</dbReference>
<dbReference type="SMART" id="SM00342">
    <property type="entry name" value="HTH_ARAC"/>
    <property type="match status" value="1"/>
</dbReference>
<dbReference type="InterPro" id="IPR032687">
    <property type="entry name" value="AraC-type_N"/>
</dbReference>
<protein>
    <submittedName>
        <fullName evidence="5">Transcriptional regulator</fullName>
    </submittedName>
</protein>